<name>A0A165TWI3_9APHY</name>
<organism evidence="2 3">
    <name type="scientific">Daedalea quercina L-15889</name>
    <dbReference type="NCBI Taxonomy" id="1314783"/>
    <lineage>
        <taxon>Eukaryota</taxon>
        <taxon>Fungi</taxon>
        <taxon>Dikarya</taxon>
        <taxon>Basidiomycota</taxon>
        <taxon>Agaricomycotina</taxon>
        <taxon>Agaricomycetes</taxon>
        <taxon>Polyporales</taxon>
        <taxon>Fomitopsis</taxon>
    </lineage>
</organism>
<feature type="transmembrane region" description="Helical" evidence="1">
    <location>
        <begin position="89"/>
        <end position="109"/>
    </location>
</feature>
<keyword evidence="1" id="KW-0472">Membrane</keyword>
<gene>
    <name evidence="2" type="ORF">DAEQUDRAFT_287244</name>
</gene>
<dbReference type="AlphaFoldDB" id="A0A165TWI3"/>
<evidence type="ECO:0000313" key="2">
    <source>
        <dbReference type="EMBL" id="KZT74055.1"/>
    </source>
</evidence>
<keyword evidence="1" id="KW-1133">Transmembrane helix</keyword>
<evidence type="ECO:0000313" key="3">
    <source>
        <dbReference type="Proteomes" id="UP000076727"/>
    </source>
</evidence>
<sequence>MSRRSYLLRTLLWRIGRLDPEHDTYTVCMYATPANQPRRRLNVHASAVLFQSSVLPLTVEAQCLRTMCEVPMLTFLNPAKLRELWNMPIIFAVTAVVSMASAQLLGILLKLEKYQRWARSIQRGPYNLNPLAVSICARSL</sequence>
<dbReference type="Proteomes" id="UP000076727">
    <property type="component" value="Unassembled WGS sequence"/>
</dbReference>
<evidence type="ECO:0000256" key="1">
    <source>
        <dbReference type="SAM" id="Phobius"/>
    </source>
</evidence>
<dbReference type="EMBL" id="KV429034">
    <property type="protein sequence ID" value="KZT74055.1"/>
    <property type="molecule type" value="Genomic_DNA"/>
</dbReference>
<protein>
    <submittedName>
        <fullName evidence="2">Uncharacterized protein</fullName>
    </submittedName>
</protein>
<keyword evidence="3" id="KW-1185">Reference proteome</keyword>
<proteinExistence type="predicted"/>
<keyword evidence="1" id="KW-0812">Transmembrane</keyword>
<reference evidence="2 3" key="1">
    <citation type="journal article" date="2016" name="Mol. Biol. Evol.">
        <title>Comparative Genomics of Early-Diverging Mushroom-Forming Fungi Provides Insights into the Origins of Lignocellulose Decay Capabilities.</title>
        <authorList>
            <person name="Nagy L.G."/>
            <person name="Riley R."/>
            <person name="Tritt A."/>
            <person name="Adam C."/>
            <person name="Daum C."/>
            <person name="Floudas D."/>
            <person name="Sun H."/>
            <person name="Yadav J.S."/>
            <person name="Pangilinan J."/>
            <person name="Larsson K.H."/>
            <person name="Matsuura K."/>
            <person name="Barry K."/>
            <person name="Labutti K."/>
            <person name="Kuo R."/>
            <person name="Ohm R.A."/>
            <person name="Bhattacharya S.S."/>
            <person name="Shirouzu T."/>
            <person name="Yoshinaga Y."/>
            <person name="Martin F.M."/>
            <person name="Grigoriev I.V."/>
            <person name="Hibbett D.S."/>
        </authorList>
    </citation>
    <scope>NUCLEOTIDE SEQUENCE [LARGE SCALE GENOMIC DNA]</scope>
    <source>
        <strain evidence="2 3">L-15889</strain>
    </source>
</reference>
<accession>A0A165TWI3</accession>